<feature type="transmembrane region" description="Helical" evidence="6">
    <location>
        <begin position="6"/>
        <end position="25"/>
    </location>
</feature>
<dbReference type="Pfam" id="PF07413">
    <property type="entry name" value="Herpes_UL37_2"/>
    <property type="match status" value="1"/>
</dbReference>
<dbReference type="GO" id="GO:0016020">
    <property type="term" value="C:membrane"/>
    <property type="evidence" value="ECO:0007669"/>
    <property type="project" value="UniProtKB-SubCell"/>
</dbReference>
<evidence type="ECO:0000256" key="6">
    <source>
        <dbReference type="SAM" id="Phobius"/>
    </source>
</evidence>
<evidence type="ECO:0000256" key="2">
    <source>
        <dbReference type="ARBA" id="ARBA00022692"/>
    </source>
</evidence>
<protein>
    <submittedName>
        <fullName evidence="7">Envelope glycoprotein UL37</fullName>
    </submittedName>
</protein>
<evidence type="ECO:0000256" key="3">
    <source>
        <dbReference type="ARBA" id="ARBA00022729"/>
    </source>
</evidence>
<evidence type="ECO:0000256" key="1">
    <source>
        <dbReference type="ARBA" id="ARBA00004167"/>
    </source>
</evidence>
<accession>G8XTA9</accession>
<dbReference type="InterPro" id="IPR010880">
    <property type="entry name" value="Herpes_UL37_HHV-5-rel"/>
</dbReference>
<dbReference type="OrthoDB" id="27767at10239"/>
<dbReference type="Proteomes" id="UP000116555">
    <property type="component" value="Segment"/>
</dbReference>
<evidence type="ECO:0000313" key="8">
    <source>
        <dbReference type="Proteomes" id="UP000116555"/>
    </source>
</evidence>
<keyword evidence="5 6" id="KW-0472">Membrane</keyword>
<organismHost>
    <name type="scientific">Macaca</name>
    <name type="common">macaques</name>
    <dbReference type="NCBI Taxonomy" id="9539"/>
</organismHost>
<dbReference type="GeneID" id="25026455"/>
<proteinExistence type="predicted"/>
<keyword evidence="2 6" id="KW-0812">Transmembrane</keyword>
<evidence type="ECO:0000313" key="7">
    <source>
        <dbReference type="EMBL" id="AEV80403.1"/>
    </source>
</evidence>
<keyword evidence="3" id="KW-0732">Signal</keyword>
<reference evidence="7 8" key="1">
    <citation type="submission" date="2011-12" db="EMBL/GenBank/DDBJ databases">
        <title>Comparative genomics of primate cytomegaloviruses.</title>
        <authorList>
            <person name="Davison A.J."/>
            <person name="Holton M."/>
            <person name="Dolan A."/>
            <person name="Dargan D.J."/>
            <person name="Gatherer D."/>
            <person name="Hayward G.S."/>
        </authorList>
    </citation>
    <scope>NUCLEOTIDE SEQUENCE [LARGE SCALE GENOMIC DNA]</scope>
    <source>
        <strain evidence="7">2715</strain>
    </source>
</reference>
<name>G8XTA9_SCMVC</name>
<keyword evidence="4 6" id="KW-1133">Transmembrane helix</keyword>
<feature type="transmembrane region" description="Helical" evidence="6">
    <location>
        <begin position="318"/>
        <end position="341"/>
    </location>
</feature>
<dbReference type="EMBL" id="FJ483968">
    <property type="protein sequence ID" value="AEV80403.1"/>
    <property type="molecule type" value="Genomic_DNA"/>
</dbReference>
<dbReference type="GO" id="GO:0019031">
    <property type="term" value="C:viral envelope"/>
    <property type="evidence" value="ECO:0007669"/>
    <property type="project" value="UniProtKB-KW"/>
</dbReference>
<keyword evidence="8" id="KW-1185">Reference proteome</keyword>
<evidence type="ECO:0000256" key="5">
    <source>
        <dbReference type="ARBA" id="ARBA00023136"/>
    </source>
</evidence>
<feature type="transmembrane region" description="Helical" evidence="6">
    <location>
        <begin position="73"/>
        <end position="93"/>
    </location>
</feature>
<keyword evidence="7" id="KW-0946">Virion</keyword>
<comment type="subcellular location">
    <subcellularLocation>
        <location evidence="1">Membrane</location>
        <topology evidence="1">Single-pass membrane protein</topology>
    </subcellularLocation>
</comment>
<organism evidence="7 8">
    <name type="scientific">Simian cytomegalovirus (strain Colburn)</name>
    <dbReference type="NCBI Taxonomy" id="50292"/>
    <lineage>
        <taxon>Viruses</taxon>
        <taxon>Duplodnaviria</taxon>
        <taxon>Heunggongvirae</taxon>
        <taxon>Peploviricota</taxon>
        <taxon>Herviviricetes</taxon>
        <taxon>Herpesvirales</taxon>
        <taxon>Orthoherpesviridae</taxon>
        <taxon>Betaherpesvirinae</taxon>
        <taxon>Cytomegalovirus</taxon>
        <taxon>Cytomegalovirus cercopithecinebeta5</taxon>
    </lineage>
</organism>
<gene>
    <name evidence="7" type="primary">UL37</name>
</gene>
<evidence type="ECO:0000256" key="4">
    <source>
        <dbReference type="ARBA" id="ARBA00022989"/>
    </source>
</evidence>
<sequence length="381" mass="43431">MPAIPVQYVNCVGVVGLVAFGLLSYQWIERKRRQGPLPQWFKEYLKEVKRQRGELEDEEALAPVSTLSPADGIAGLVCICMPLLCLMVDGWILNCQYRGNMSSTMSCMLNCTYNGTSIYEGPCYLATTQLKLNMTFRRSTRAWHNMVLRVGLQYYLNGRIMHRLYVLSNLSTVTPFVGSLQCSRNASNHNETQGTIVLESEAWGRNVLSVTSRDRRNLALAWTRENVTEFNGNVSETLAVIVFNWLKVHAGTDRFFLSDVCLRLLNRLKKFTRSPVKVTNENITDNITYGILEWPTWTQVTQMWIDANTSPRLSWCAWGIFSLSAVVLAAVMLLGLFGGLVQRSRKHMQNDIHEMCMKRQEIRASIKSQFSYINESANLRD</sequence>
<dbReference type="KEGG" id="vg:25026455"/>
<dbReference type="RefSeq" id="YP_004936013.1">
    <property type="nucleotide sequence ID" value="NC_012783.2"/>
</dbReference>
<keyword evidence="7" id="KW-0261">Viral envelope protein</keyword>